<reference evidence="2" key="1">
    <citation type="journal article" date="2014" name="Int. J. Syst. Evol. Microbiol.">
        <title>Complete genome sequence of Corynebacterium casei LMG S-19264T (=DSM 44701T), isolated from a smear-ripened cheese.</title>
        <authorList>
            <consortium name="US DOE Joint Genome Institute (JGI-PGF)"/>
            <person name="Walter F."/>
            <person name="Albersmeier A."/>
            <person name="Kalinowski J."/>
            <person name="Ruckert C."/>
        </authorList>
    </citation>
    <scope>NUCLEOTIDE SEQUENCE</scope>
    <source>
        <strain evidence="2">JCM 4122</strain>
    </source>
</reference>
<name>A0A919BT65_STRFL</name>
<reference evidence="2" key="2">
    <citation type="submission" date="2020-09" db="EMBL/GenBank/DDBJ databases">
        <authorList>
            <person name="Sun Q."/>
            <person name="Ohkuma M."/>
        </authorList>
    </citation>
    <scope>NUCLEOTIDE SEQUENCE</scope>
    <source>
        <strain evidence="2">JCM 4122</strain>
    </source>
</reference>
<feature type="region of interest" description="Disordered" evidence="1">
    <location>
        <begin position="1"/>
        <end position="29"/>
    </location>
</feature>
<sequence length="132" mass="13921">MTARNGGGRLANAARATRGAGAVKDPDRPAAMTADLRAHLGHRDAEAAPAWLSEAGFGLVRRQDAEDGSLARAGIRCGDVVLMVAGAHPEHSRPALPSARRRGRRPARTLRRRSSSHREACPDLVIGGTFTA</sequence>
<dbReference type="Proteomes" id="UP000632849">
    <property type="component" value="Unassembled WGS sequence"/>
</dbReference>
<proteinExistence type="predicted"/>
<evidence type="ECO:0000313" key="3">
    <source>
        <dbReference type="Proteomes" id="UP000632849"/>
    </source>
</evidence>
<feature type="compositionally biased region" description="Basic residues" evidence="1">
    <location>
        <begin position="99"/>
        <end position="115"/>
    </location>
</feature>
<feature type="region of interest" description="Disordered" evidence="1">
    <location>
        <begin position="89"/>
        <end position="118"/>
    </location>
</feature>
<comment type="caution">
    <text evidence="2">The sequence shown here is derived from an EMBL/GenBank/DDBJ whole genome shotgun (WGS) entry which is preliminary data.</text>
</comment>
<gene>
    <name evidence="2" type="ORF">GCM10017667_49070</name>
</gene>
<keyword evidence="3" id="KW-1185">Reference proteome</keyword>
<organism evidence="2 3">
    <name type="scientific">Streptomyces filamentosus</name>
    <name type="common">Streptomyces roseosporus</name>
    <dbReference type="NCBI Taxonomy" id="67294"/>
    <lineage>
        <taxon>Bacteria</taxon>
        <taxon>Bacillati</taxon>
        <taxon>Actinomycetota</taxon>
        <taxon>Actinomycetes</taxon>
        <taxon>Kitasatosporales</taxon>
        <taxon>Streptomycetaceae</taxon>
        <taxon>Streptomyces</taxon>
    </lineage>
</organism>
<dbReference type="InterPro" id="IPR029068">
    <property type="entry name" value="Glyas_Bleomycin-R_OHBP_Dase"/>
</dbReference>
<evidence type="ECO:0000313" key="2">
    <source>
        <dbReference type="EMBL" id="GHG10540.1"/>
    </source>
</evidence>
<feature type="compositionally biased region" description="Low complexity" evidence="1">
    <location>
        <begin position="10"/>
        <end position="22"/>
    </location>
</feature>
<protein>
    <submittedName>
        <fullName evidence="2">Uncharacterized protein</fullName>
    </submittedName>
</protein>
<dbReference type="AlphaFoldDB" id="A0A919BT65"/>
<dbReference type="SUPFAM" id="SSF54593">
    <property type="entry name" value="Glyoxalase/Bleomycin resistance protein/Dihydroxybiphenyl dioxygenase"/>
    <property type="match status" value="1"/>
</dbReference>
<accession>A0A919BT65</accession>
<dbReference type="EMBL" id="BNBE01000002">
    <property type="protein sequence ID" value="GHG10540.1"/>
    <property type="molecule type" value="Genomic_DNA"/>
</dbReference>
<evidence type="ECO:0000256" key="1">
    <source>
        <dbReference type="SAM" id="MobiDB-lite"/>
    </source>
</evidence>
<dbReference type="Gene3D" id="3.30.720.120">
    <property type="match status" value="1"/>
</dbReference>